<dbReference type="SUPFAM" id="SSF56112">
    <property type="entry name" value="Protein kinase-like (PK-like)"/>
    <property type="match status" value="1"/>
</dbReference>
<evidence type="ECO:0000313" key="3">
    <source>
        <dbReference type="EMBL" id="PZX12878.1"/>
    </source>
</evidence>
<protein>
    <submittedName>
        <fullName evidence="3">Ser/Thr protein kinase RdoA (MazF antagonist)</fullName>
    </submittedName>
</protein>
<dbReference type="GO" id="GO:0009088">
    <property type="term" value="P:threonine biosynthetic process"/>
    <property type="evidence" value="ECO:0007669"/>
    <property type="project" value="TreeGrafter"/>
</dbReference>
<dbReference type="Gene3D" id="3.90.1200.10">
    <property type="match status" value="1"/>
</dbReference>
<evidence type="ECO:0000313" key="4">
    <source>
        <dbReference type="Proteomes" id="UP000248916"/>
    </source>
</evidence>
<comment type="similarity">
    <text evidence="1">Belongs to the pseudomonas-type ThrB family.</text>
</comment>
<gene>
    <name evidence="3" type="ORF">LX81_03429</name>
</gene>
<keyword evidence="4" id="KW-1185">Reference proteome</keyword>
<dbReference type="InterPro" id="IPR002575">
    <property type="entry name" value="Aminoglycoside_PTrfase"/>
</dbReference>
<dbReference type="GO" id="GO:0004413">
    <property type="term" value="F:homoserine kinase activity"/>
    <property type="evidence" value="ECO:0007669"/>
    <property type="project" value="TreeGrafter"/>
</dbReference>
<accession>A0A2W7MY03</accession>
<dbReference type="Pfam" id="PF01636">
    <property type="entry name" value="APH"/>
    <property type="match status" value="1"/>
</dbReference>
<dbReference type="RefSeq" id="WP_111538484.1">
    <property type="nucleotide sequence ID" value="NZ_QKZL01000021.1"/>
</dbReference>
<dbReference type="PANTHER" id="PTHR21064">
    <property type="entry name" value="AMINOGLYCOSIDE PHOSPHOTRANSFERASE DOMAIN-CONTAINING PROTEIN-RELATED"/>
    <property type="match status" value="1"/>
</dbReference>
<dbReference type="Proteomes" id="UP000248916">
    <property type="component" value="Unassembled WGS sequence"/>
</dbReference>
<sequence length="327" mass="36429">MLYDDAFLALLSDGVRRVLPEWGLPPDTPLRLLTVSENATYLAEPPSGTIALRVQRPGYNTEAAIRSELDWLAALRSDEVVRAAAPIPLERGGFLARFDAGGVEMLVAAFEFLPGAPPDEVGDLTAWFDQLGEMTGRMHHHARTWPKPQGFTRRTWDWEHCIGPEADWGDWRAGRDLDAAGLAVIGRAVDALRAETQAFGRSAQTWGLIHADMRPGNLIAHEDRLAVIDFDDCGWSWFMLDFAASVSLMECDPRYDAFLGNWLEGYRRATPLSAANEAMIPSFVMIRRIQLTAWAVSHAETPFGQRVDRAFAEDTVALAERYLTHHA</sequence>
<dbReference type="PANTHER" id="PTHR21064:SF6">
    <property type="entry name" value="AMINOGLYCOSIDE PHOSPHOTRANSFERASE DOMAIN-CONTAINING PROTEIN"/>
    <property type="match status" value="1"/>
</dbReference>
<dbReference type="EMBL" id="QKZL01000021">
    <property type="protein sequence ID" value="PZX12878.1"/>
    <property type="molecule type" value="Genomic_DNA"/>
</dbReference>
<dbReference type="InterPro" id="IPR050249">
    <property type="entry name" value="Pseudomonas-type_ThrB"/>
</dbReference>
<keyword evidence="3" id="KW-0808">Transferase</keyword>
<evidence type="ECO:0000256" key="1">
    <source>
        <dbReference type="ARBA" id="ARBA00038240"/>
    </source>
</evidence>
<comment type="caution">
    <text evidence="3">The sequence shown here is derived from an EMBL/GenBank/DDBJ whole genome shotgun (WGS) entry which is preliminary data.</text>
</comment>
<proteinExistence type="inferred from homology"/>
<keyword evidence="3" id="KW-0418">Kinase</keyword>
<dbReference type="OrthoDB" id="241498at2"/>
<organism evidence="3 4">
    <name type="scientific">Palleronia aestuarii</name>
    <dbReference type="NCBI Taxonomy" id="568105"/>
    <lineage>
        <taxon>Bacteria</taxon>
        <taxon>Pseudomonadati</taxon>
        <taxon>Pseudomonadota</taxon>
        <taxon>Alphaproteobacteria</taxon>
        <taxon>Rhodobacterales</taxon>
        <taxon>Roseobacteraceae</taxon>
        <taxon>Palleronia</taxon>
    </lineage>
</organism>
<dbReference type="AlphaFoldDB" id="A0A2W7MY03"/>
<feature type="domain" description="Aminoglycoside phosphotransferase" evidence="2">
    <location>
        <begin position="37"/>
        <end position="267"/>
    </location>
</feature>
<evidence type="ECO:0000259" key="2">
    <source>
        <dbReference type="Pfam" id="PF01636"/>
    </source>
</evidence>
<dbReference type="InterPro" id="IPR011009">
    <property type="entry name" value="Kinase-like_dom_sf"/>
</dbReference>
<name>A0A2W7MY03_9RHOB</name>
<reference evidence="3 4" key="1">
    <citation type="submission" date="2018-06" db="EMBL/GenBank/DDBJ databases">
        <title>Genomic Encyclopedia of Archaeal and Bacterial Type Strains, Phase II (KMG-II): from individual species to whole genera.</title>
        <authorList>
            <person name="Goeker M."/>
        </authorList>
    </citation>
    <scope>NUCLEOTIDE SEQUENCE [LARGE SCALE GENOMIC DNA]</scope>
    <source>
        <strain evidence="3 4">DSM 22009</strain>
    </source>
</reference>